<accession>A0A0D8XZ58</accession>
<sequence length="83" mass="9590">MSLPLHRETRTNGENHFDVEEIHLSTIEEALLRLRKLAHKRVYGNREFSNDAVEDSTKPALISVLQPAVAKEMIPYLYEEKIS</sequence>
<dbReference type="EMBL" id="KN716220">
    <property type="protein sequence ID" value="KJH49933.1"/>
    <property type="molecule type" value="Genomic_DNA"/>
</dbReference>
<keyword evidence="2" id="KW-1185">Reference proteome</keyword>
<dbReference type="Proteomes" id="UP000053766">
    <property type="component" value="Unassembled WGS sequence"/>
</dbReference>
<reference evidence="1 2" key="1">
    <citation type="submission" date="2013-11" db="EMBL/GenBank/DDBJ databases">
        <title>Draft genome of the bovine lungworm Dictyocaulus viviparus.</title>
        <authorList>
            <person name="Mitreva M."/>
        </authorList>
    </citation>
    <scope>NUCLEOTIDE SEQUENCE [LARGE SCALE GENOMIC DNA]</scope>
    <source>
        <strain evidence="1 2">HannoverDv2000</strain>
    </source>
</reference>
<gene>
    <name evidence="1" type="ORF">DICVIV_03963</name>
</gene>
<reference evidence="2" key="2">
    <citation type="journal article" date="2016" name="Sci. Rep.">
        <title>Dictyocaulus viviparus genome, variome and transcriptome elucidate lungworm biology and support future intervention.</title>
        <authorList>
            <person name="McNulty S.N."/>
            <person name="Strube C."/>
            <person name="Rosa B.A."/>
            <person name="Martin J.C."/>
            <person name="Tyagi R."/>
            <person name="Choi Y.J."/>
            <person name="Wang Q."/>
            <person name="Hallsworth Pepin K."/>
            <person name="Zhang X."/>
            <person name="Ozersky P."/>
            <person name="Wilson R.K."/>
            <person name="Sternberg P.W."/>
            <person name="Gasser R.B."/>
            <person name="Mitreva M."/>
        </authorList>
    </citation>
    <scope>NUCLEOTIDE SEQUENCE [LARGE SCALE GENOMIC DNA]</scope>
    <source>
        <strain evidence="2">HannoverDv2000</strain>
    </source>
</reference>
<evidence type="ECO:0000313" key="2">
    <source>
        <dbReference type="Proteomes" id="UP000053766"/>
    </source>
</evidence>
<organism evidence="1 2">
    <name type="scientific">Dictyocaulus viviparus</name>
    <name type="common">Bovine lungworm</name>
    <dbReference type="NCBI Taxonomy" id="29172"/>
    <lineage>
        <taxon>Eukaryota</taxon>
        <taxon>Metazoa</taxon>
        <taxon>Ecdysozoa</taxon>
        <taxon>Nematoda</taxon>
        <taxon>Chromadorea</taxon>
        <taxon>Rhabditida</taxon>
        <taxon>Rhabditina</taxon>
        <taxon>Rhabditomorpha</taxon>
        <taxon>Strongyloidea</taxon>
        <taxon>Metastrongylidae</taxon>
        <taxon>Dictyocaulus</taxon>
    </lineage>
</organism>
<name>A0A0D8XZ58_DICVI</name>
<proteinExistence type="predicted"/>
<protein>
    <submittedName>
        <fullName evidence="1">Uncharacterized protein</fullName>
    </submittedName>
</protein>
<dbReference type="OrthoDB" id="5838257at2759"/>
<dbReference type="AlphaFoldDB" id="A0A0D8XZ58"/>
<evidence type="ECO:0000313" key="1">
    <source>
        <dbReference type="EMBL" id="KJH49933.1"/>
    </source>
</evidence>